<dbReference type="EMBL" id="JAAXOX010000003">
    <property type="protein sequence ID" value="NKY22564.1"/>
    <property type="molecule type" value="Genomic_DNA"/>
</dbReference>
<dbReference type="Gene3D" id="3.40.50.2020">
    <property type="match status" value="1"/>
</dbReference>
<dbReference type="AlphaFoldDB" id="A0A7X6KV66"/>
<organism evidence="3 4">
    <name type="scientific">Cellulomonas denverensis</name>
    <dbReference type="NCBI Taxonomy" id="264297"/>
    <lineage>
        <taxon>Bacteria</taxon>
        <taxon>Bacillati</taxon>
        <taxon>Actinomycetota</taxon>
        <taxon>Actinomycetes</taxon>
        <taxon>Micrococcales</taxon>
        <taxon>Cellulomonadaceae</taxon>
        <taxon>Cellulomonas</taxon>
    </lineage>
</organism>
<dbReference type="PANTHER" id="PTHR47505">
    <property type="entry name" value="DNA UTILIZATION PROTEIN YHGH"/>
    <property type="match status" value="1"/>
</dbReference>
<protein>
    <submittedName>
        <fullName evidence="3">ComF family protein</fullName>
    </submittedName>
</protein>
<dbReference type="RefSeq" id="WP_168629687.1">
    <property type="nucleotide sequence ID" value="NZ_BONL01000004.1"/>
</dbReference>
<reference evidence="3 4" key="1">
    <citation type="submission" date="2020-04" db="EMBL/GenBank/DDBJ databases">
        <title>MicrobeNet Type strains.</title>
        <authorList>
            <person name="Nicholson A.C."/>
        </authorList>
    </citation>
    <scope>NUCLEOTIDE SEQUENCE [LARGE SCALE GENOMIC DNA]</scope>
    <source>
        <strain evidence="3 4">ATCC BAA-788</strain>
    </source>
</reference>
<evidence type="ECO:0000313" key="3">
    <source>
        <dbReference type="EMBL" id="NKY22564.1"/>
    </source>
</evidence>
<accession>A0A7X6KV66</accession>
<dbReference type="PANTHER" id="PTHR47505:SF1">
    <property type="entry name" value="DNA UTILIZATION PROTEIN YHGH"/>
    <property type="match status" value="1"/>
</dbReference>
<evidence type="ECO:0000256" key="1">
    <source>
        <dbReference type="ARBA" id="ARBA00008007"/>
    </source>
</evidence>
<dbReference type="InterPro" id="IPR000836">
    <property type="entry name" value="PRTase_dom"/>
</dbReference>
<comment type="caution">
    <text evidence="3">The sequence shown here is derived from an EMBL/GenBank/DDBJ whole genome shotgun (WGS) entry which is preliminary data.</text>
</comment>
<dbReference type="Proteomes" id="UP000581206">
    <property type="component" value="Unassembled WGS sequence"/>
</dbReference>
<dbReference type="InterPro" id="IPR051910">
    <property type="entry name" value="ComF/GntX_DNA_util-trans"/>
</dbReference>
<comment type="similarity">
    <text evidence="1">Belongs to the ComF/GntX family.</text>
</comment>
<evidence type="ECO:0000313" key="4">
    <source>
        <dbReference type="Proteomes" id="UP000581206"/>
    </source>
</evidence>
<keyword evidence="4" id="KW-1185">Reference proteome</keyword>
<feature type="region of interest" description="Disordered" evidence="2">
    <location>
        <begin position="1"/>
        <end position="21"/>
    </location>
</feature>
<sequence length="305" mass="31217">MRTEQMPGGEPSCATSRDVPRRTGPVADLLDLLLPATCASCELPGPVLCADCAAGWLPAPRRCEEEAGRLDRLDGHGPLPVWTQAIYQGAVRRTVLAWKDRGRMELTGWLARRTGNAAAAVAGELAALAAAVPAARAVHAGRGVPAVPAAPALGTVPAVPARPLLVVPAPPSAAGRRKRGEDLLRPVAAAVAAALTACGLPARAAPCLRTARGHRDQVGRGRRGRGLALDGGVALHRSAGRDPAFATGGHPVLLIDDVLTTGATLAACREILDRAGQRVVAALTLAATPAPTHSVHKVEPRAAPG</sequence>
<dbReference type="InterPro" id="IPR029057">
    <property type="entry name" value="PRTase-like"/>
</dbReference>
<dbReference type="CDD" id="cd06223">
    <property type="entry name" value="PRTases_typeI"/>
    <property type="match status" value="1"/>
</dbReference>
<dbReference type="SUPFAM" id="SSF53271">
    <property type="entry name" value="PRTase-like"/>
    <property type="match status" value="1"/>
</dbReference>
<proteinExistence type="inferred from homology"/>
<name>A0A7X6KV66_9CELL</name>
<gene>
    <name evidence="3" type="ORF">HGA03_07765</name>
</gene>
<evidence type="ECO:0000256" key="2">
    <source>
        <dbReference type="SAM" id="MobiDB-lite"/>
    </source>
</evidence>